<feature type="transmembrane region" description="Helical" evidence="2">
    <location>
        <begin position="255"/>
        <end position="276"/>
    </location>
</feature>
<sequence length="318" mass="33555">MGFLLTVLAVVSGPSAGVLHLVSVDQHSAERSTATGRSSADLARLAAHTVPAGRTALREPSSEWEAAGKIWSADGDGATLQWNAENGVVRVCDNDQDGASAYAEVSGAENGVNISFFADGYLHCDRRDVPVGDGVIYVLKVCLVMEGSTHRDGERTDCNQVNSDEWPDTPVPVPYTPDPRCEELSGGSREFCENPPEIIEEWDGEQQGNIDTTVPSVPDPPSGPPPGVIDDYRDGAVPELPEGVSQPLATIERGVAWVGLGGCVVGFMIVGARMAIKHRQGEVEDHLTGLAWVVIASIVVGSSLVVGLLGLIIDVNIL</sequence>
<keyword evidence="4" id="KW-1185">Reference proteome</keyword>
<evidence type="ECO:0000256" key="2">
    <source>
        <dbReference type="SAM" id="Phobius"/>
    </source>
</evidence>
<feature type="region of interest" description="Disordered" evidence="1">
    <location>
        <begin position="151"/>
        <end position="174"/>
    </location>
</feature>
<keyword evidence="2" id="KW-0472">Membrane</keyword>
<evidence type="ECO:0000313" key="4">
    <source>
        <dbReference type="Proteomes" id="UP000627838"/>
    </source>
</evidence>
<evidence type="ECO:0008006" key="5">
    <source>
        <dbReference type="Google" id="ProtNLM"/>
    </source>
</evidence>
<evidence type="ECO:0000313" key="3">
    <source>
        <dbReference type="EMBL" id="MBE1532869.1"/>
    </source>
</evidence>
<comment type="caution">
    <text evidence="3">The sequence shown here is derived from an EMBL/GenBank/DDBJ whole genome shotgun (WGS) entry which is preliminary data.</text>
</comment>
<feature type="transmembrane region" description="Helical" evidence="2">
    <location>
        <begin position="288"/>
        <end position="313"/>
    </location>
</feature>
<name>A0ABR9JQM3_9ACTN</name>
<protein>
    <recommendedName>
        <fullName evidence="5">DUF4190 domain-containing protein</fullName>
    </recommendedName>
</protein>
<organism evidence="3 4">
    <name type="scientific">Actinomadura algeriensis</name>
    <dbReference type="NCBI Taxonomy" id="1679523"/>
    <lineage>
        <taxon>Bacteria</taxon>
        <taxon>Bacillati</taxon>
        <taxon>Actinomycetota</taxon>
        <taxon>Actinomycetes</taxon>
        <taxon>Streptosporangiales</taxon>
        <taxon>Thermomonosporaceae</taxon>
        <taxon>Actinomadura</taxon>
    </lineage>
</organism>
<accession>A0ABR9JQM3</accession>
<keyword evidence="2" id="KW-0812">Transmembrane</keyword>
<dbReference type="EMBL" id="JADBDZ010000001">
    <property type="protein sequence ID" value="MBE1532869.1"/>
    <property type="molecule type" value="Genomic_DNA"/>
</dbReference>
<keyword evidence="2" id="KW-1133">Transmembrane helix</keyword>
<gene>
    <name evidence="3" type="ORF">H4W34_002702</name>
</gene>
<dbReference type="Proteomes" id="UP000627838">
    <property type="component" value="Unassembled WGS sequence"/>
</dbReference>
<proteinExistence type="predicted"/>
<evidence type="ECO:0000256" key="1">
    <source>
        <dbReference type="SAM" id="MobiDB-lite"/>
    </source>
</evidence>
<reference evidence="3 4" key="1">
    <citation type="submission" date="2020-10" db="EMBL/GenBank/DDBJ databases">
        <title>Sequencing the genomes of 1000 actinobacteria strains.</title>
        <authorList>
            <person name="Klenk H.-P."/>
        </authorList>
    </citation>
    <scope>NUCLEOTIDE SEQUENCE [LARGE SCALE GENOMIC DNA]</scope>
    <source>
        <strain evidence="3 4">DSM 46744</strain>
    </source>
</reference>